<dbReference type="EMBL" id="CADCVF010000068">
    <property type="protein sequence ID" value="CAA9464626.1"/>
    <property type="molecule type" value="Genomic_DNA"/>
</dbReference>
<dbReference type="SUPFAM" id="SSF53850">
    <property type="entry name" value="Periplasmic binding protein-like II"/>
    <property type="match status" value="1"/>
</dbReference>
<dbReference type="AlphaFoldDB" id="A0A6J4R733"/>
<dbReference type="PROSITE" id="PS51318">
    <property type="entry name" value="TAT"/>
    <property type="match status" value="1"/>
</dbReference>
<gene>
    <name evidence="1" type="ORF">AVDCRST_MAG58-3271</name>
</gene>
<dbReference type="InterPro" id="IPR050490">
    <property type="entry name" value="Bact_solute-bd_prot1"/>
</dbReference>
<dbReference type="InterPro" id="IPR006311">
    <property type="entry name" value="TAT_signal"/>
</dbReference>
<organism evidence="1">
    <name type="scientific">uncultured Rubrobacteraceae bacterium</name>
    <dbReference type="NCBI Taxonomy" id="349277"/>
    <lineage>
        <taxon>Bacteria</taxon>
        <taxon>Bacillati</taxon>
        <taxon>Actinomycetota</taxon>
        <taxon>Rubrobacteria</taxon>
        <taxon>Rubrobacterales</taxon>
        <taxon>Rubrobacteraceae</taxon>
        <taxon>environmental samples</taxon>
    </lineage>
</organism>
<dbReference type="InterPro" id="IPR006059">
    <property type="entry name" value="SBP"/>
</dbReference>
<accession>A0A6J4R733</accession>
<dbReference type="PANTHER" id="PTHR43649">
    <property type="entry name" value="ARABINOSE-BINDING PROTEIN-RELATED"/>
    <property type="match status" value="1"/>
</dbReference>
<sequence>MQSESSVGRLTRKDFLKMGGGALAGAYAMGGLAGCGGGSAGGPTELTLWAWLPDMQAQVDMFEKAHKNIKVKLVNAGQGEDEYQKLRTALKAGSGAPDVVHMEFQYIPTFKQIDGLADISEYGANDYKSDYAPWTWAQVSEGDAVYAMPWDSGPMALLYRKDVFDEYGIEVPTTWEQFAQEAEKLHKANPKFYLADFTPEDGGWLTGLMWQAGARPFEVEGTKVAINMDDPAVKKLAEYWGDLVERGVVATDPGFTNDWYRSLAKGTYATWPTAAWGPVFLEGVAGESKGKWRAAPLPQWEEGARESANWGGSTLAVTTQSEYAEEAAQLAIWLTNDPAPTKLYTTKQFLFPVLNDLLDSPEFKNRKSQFFGGQAVNSVFVEASKNVDTGFEFSPFQDYVYAQMSEQFGAAASGDTEFAQVPENLQEKVTNYAKQQGFKVS</sequence>
<dbReference type="Gene3D" id="3.40.190.10">
    <property type="entry name" value="Periplasmic binding protein-like II"/>
    <property type="match status" value="1"/>
</dbReference>
<evidence type="ECO:0000313" key="1">
    <source>
        <dbReference type="EMBL" id="CAA9464626.1"/>
    </source>
</evidence>
<reference evidence="1" key="1">
    <citation type="submission" date="2020-02" db="EMBL/GenBank/DDBJ databases">
        <authorList>
            <person name="Meier V. D."/>
        </authorList>
    </citation>
    <scope>NUCLEOTIDE SEQUENCE</scope>
    <source>
        <strain evidence="1">AVDCRST_MAG58</strain>
    </source>
</reference>
<protein>
    <submittedName>
        <fullName evidence="1">ABC transporter, substrate-binding protein (Cluster 1, maltose/g3p/polyamine/iron)</fullName>
    </submittedName>
</protein>
<dbReference type="CDD" id="cd13585">
    <property type="entry name" value="PBP2_TMBP_like"/>
    <property type="match status" value="1"/>
</dbReference>
<dbReference type="Pfam" id="PF01547">
    <property type="entry name" value="SBP_bac_1"/>
    <property type="match status" value="1"/>
</dbReference>
<dbReference type="PANTHER" id="PTHR43649:SF14">
    <property type="entry name" value="BLR3389 PROTEIN"/>
    <property type="match status" value="1"/>
</dbReference>
<proteinExistence type="predicted"/>
<name>A0A6J4R733_9ACTN</name>